<dbReference type="STRING" id="77020.A0A0M9VP81"/>
<dbReference type="SUPFAM" id="SSF53335">
    <property type="entry name" value="S-adenosyl-L-methionine-dependent methyltransferases"/>
    <property type="match status" value="1"/>
</dbReference>
<dbReference type="PROSITE" id="PS51569">
    <property type="entry name" value="DOT1"/>
    <property type="match status" value="1"/>
</dbReference>
<comment type="catalytic activity">
    <reaction evidence="10 11">
        <text>L-lysyl(79)-[histone H3] + 3 S-adenosyl-L-methionine = N(6),N(6),N(6)-trimethyl-L-lysyl(79)-[histone H3] + 3 S-adenosyl-L-homocysteine + 3 H(+)</text>
        <dbReference type="Rhea" id="RHEA:60328"/>
        <dbReference type="Rhea" id="RHEA-COMP:15549"/>
        <dbReference type="Rhea" id="RHEA-COMP:15552"/>
        <dbReference type="ChEBI" id="CHEBI:15378"/>
        <dbReference type="ChEBI" id="CHEBI:29969"/>
        <dbReference type="ChEBI" id="CHEBI:57856"/>
        <dbReference type="ChEBI" id="CHEBI:59789"/>
        <dbReference type="ChEBI" id="CHEBI:61961"/>
        <dbReference type="EC" id="2.1.1.360"/>
    </reaction>
</comment>
<dbReference type="GO" id="GO:0032259">
    <property type="term" value="P:methylation"/>
    <property type="evidence" value="ECO:0007669"/>
    <property type="project" value="UniProtKB-KW"/>
</dbReference>
<protein>
    <recommendedName>
        <fullName evidence="3 11">Histone-lysine N-methyltransferase, H3 lysine-79 specific</fullName>
        <ecNumber evidence="2 11">2.1.1.360</ecNumber>
    </recommendedName>
    <alternativeName>
        <fullName evidence="9 11">Histone H3-K79 methyltransferase</fullName>
    </alternativeName>
</protein>
<organism evidence="14 15">
    <name type="scientific">Malassezia pachydermatis</name>
    <dbReference type="NCBI Taxonomy" id="77020"/>
    <lineage>
        <taxon>Eukaryota</taxon>
        <taxon>Fungi</taxon>
        <taxon>Dikarya</taxon>
        <taxon>Basidiomycota</taxon>
        <taxon>Ustilaginomycotina</taxon>
        <taxon>Malasseziomycetes</taxon>
        <taxon>Malasseziales</taxon>
        <taxon>Malasseziaceae</taxon>
        <taxon>Malassezia</taxon>
    </lineage>
</organism>
<dbReference type="Pfam" id="PF08123">
    <property type="entry name" value="DOT1"/>
    <property type="match status" value="1"/>
</dbReference>
<comment type="miscellaneous">
    <text evidence="11">In contrast to other lysine histone methyltransferases, it does not contain a SET domain, suggesting the existence of another mechanism for methylation of lysine residues of histones.</text>
</comment>
<dbReference type="GO" id="GO:0000077">
    <property type="term" value="P:DNA damage checkpoint signaling"/>
    <property type="evidence" value="ECO:0007669"/>
    <property type="project" value="TreeGrafter"/>
</dbReference>
<dbReference type="Proteomes" id="UP000037751">
    <property type="component" value="Unassembled WGS sequence"/>
</dbReference>
<comment type="activity regulation">
    <text evidence="11">Ubiquitination of histone H2B to form H2BK123ub1 is required for efficient DOT1 methyltransferase activity on histone H3.</text>
</comment>
<feature type="compositionally biased region" description="Low complexity" evidence="12">
    <location>
        <begin position="212"/>
        <end position="228"/>
    </location>
</feature>
<keyword evidence="5 11" id="KW-0808">Transferase</keyword>
<sequence length="529" mass="58464">MQKRIAQDRLEAAQKKAALEAFARPRPRKVARTERPARRVMSHSRSVSDDDDDDADDAALDRLARSSASSSQYGTSTFHYHVPRSILPPDGYDPLAPELRATASGPISSRSLVETSETIYVPFFEGLEEQPVVTLEYPAIDAQEEFLLLVPKDVDEYDPISDLLRVVHAVVAHYIPAAQQPQFGHLDHLETGSNAGNTLDKVSARLAMRADSSGPSSRSTTPVPSTTSTPPPLSGPADETESILRSFTKARNRRNGPLFVRSVERYNALLRTLRQDGTITSHLATLGASHGMPEGVWRTIQEQVYARVAAPHVDKLKQYEAFSDYVYGEMLPPFLSEIERIAQMGPQSVFVDLGSGIGNILLQASLQTGCASYGCEVMETPSALATKQIIEATHRWRMWNVCGGPAMEAWCEDFTESDRVREVLRRADVVLVNNYAFRPKTNDTLSLLFLDLKDGAKIFSLRPFVPTDFRLTERTASSPLAILRVEERRYASGCVSWTGGSGAYYVQTVDRSLIQHFTASAVPENTTAM</sequence>
<keyword evidence="7 11" id="KW-0156">Chromatin regulator</keyword>
<dbReference type="InterPro" id="IPR030445">
    <property type="entry name" value="H3-K79_meTrfase"/>
</dbReference>
<dbReference type="PANTHER" id="PTHR21451:SF0">
    <property type="entry name" value="HISTONE-LYSINE N-METHYLTRANSFERASE, H3 LYSINE-79 SPECIFIC"/>
    <property type="match status" value="1"/>
</dbReference>
<evidence type="ECO:0000256" key="12">
    <source>
        <dbReference type="SAM" id="MobiDB-lite"/>
    </source>
</evidence>
<dbReference type="EC" id="2.1.1.360" evidence="2 11"/>
<evidence type="ECO:0000256" key="2">
    <source>
        <dbReference type="ARBA" id="ARBA00012190"/>
    </source>
</evidence>
<evidence type="ECO:0000256" key="7">
    <source>
        <dbReference type="ARBA" id="ARBA00022853"/>
    </source>
</evidence>
<evidence type="ECO:0000256" key="6">
    <source>
        <dbReference type="ARBA" id="ARBA00022691"/>
    </source>
</evidence>
<evidence type="ECO:0000256" key="9">
    <source>
        <dbReference type="ARBA" id="ARBA00029821"/>
    </source>
</evidence>
<evidence type="ECO:0000313" key="15">
    <source>
        <dbReference type="Proteomes" id="UP000037751"/>
    </source>
</evidence>
<evidence type="ECO:0000256" key="1">
    <source>
        <dbReference type="ARBA" id="ARBA00004123"/>
    </source>
</evidence>
<keyword evidence="4 11" id="KW-0489">Methyltransferase</keyword>
<dbReference type="CDD" id="cd02440">
    <property type="entry name" value="AdoMet_MTases"/>
    <property type="match status" value="1"/>
</dbReference>
<comment type="subcellular location">
    <subcellularLocation>
        <location evidence="1 11">Nucleus</location>
    </subcellularLocation>
</comment>
<dbReference type="Gene3D" id="3.40.50.150">
    <property type="entry name" value="Vaccinia Virus protein VP39"/>
    <property type="match status" value="1"/>
</dbReference>
<evidence type="ECO:0000256" key="8">
    <source>
        <dbReference type="ARBA" id="ARBA00023242"/>
    </source>
</evidence>
<proteinExistence type="inferred from homology"/>
<comment type="similarity">
    <text evidence="11">Belongs to the class I-like SAM-binding methyltransferase superfamily. DOT1 family.</text>
</comment>
<dbReference type="GeneID" id="28730047"/>
<dbReference type="Gene3D" id="1.10.260.170">
    <property type="match status" value="1"/>
</dbReference>
<name>A0A0M9VP81_9BASI</name>
<feature type="region of interest" description="Disordered" evidence="12">
    <location>
        <begin position="1"/>
        <end position="56"/>
    </location>
</feature>
<feature type="region of interest" description="Disordered" evidence="12">
    <location>
        <begin position="208"/>
        <end position="241"/>
    </location>
</feature>
<dbReference type="GO" id="GO:0140956">
    <property type="term" value="F:histone H3K79 trimethyltransferase activity"/>
    <property type="evidence" value="ECO:0007669"/>
    <property type="project" value="UniProtKB-EC"/>
</dbReference>
<keyword evidence="6 11" id="KW-0949">S-adenosyl-L-methionine</keyword>
<dbReference type="GO" id="GO:0005634">
    <property type="term" value="C:nucleus"/>
    <property type="evidence" value="ECO:0007669"/>
    <property type="project" value="UniProtKB-SubCell"/>
</dbReference>
<comment type="function">
    <text evidence="11">Histone methyltransferase that specifically trimethylates histone H3 to form H3K79me3. This methylation is required for telomere silencing and for the pachytene checkpoint during the meiotic cell cycle by allowing the recruitment of RAD9 to double strand breaks. Nucleosomes are preferred as substrate compared to free histone.</text>
</comment>
<evidence type="ECO:0000256" key="5">
    <source>
        <dbReference type="ARBA" id="ARBA00022679"/>
    </source>
</evidence>
<dbReference type="FunFam" id="3.40.50.150:FF:000033">
    <property type="entry name" value="Histone-lysine N-methyltransferase, H3 lysine-79 specific"/>
    <property type="match status" value="1"/>
</dbReference>
<gene>
    <name evidence="14" type="ORF">Malapachy_3710</name>
</gene>
<evidence type="ECO:0000256" key="3">
    <source>
        <dbReference type="ARBA" id="ARBA00020987"/>
    </source>
</evidence>
<dbReference type="EMBL" id="LGAV01000004">
    <property type="protein sequence ID" value="KOS14139.1"/>
    <property type="molecule type" value="Genomic_DNA"/>
</dbReference>
<evidence type="ECO:0000313" key="14">
    <source>
        <dbReference type="EMBL" id="KOS14139.1"/>
    </source>
</evidence>
<accession>A0A0M9VP81</accession>
<dbReference type="InterPro" id="IPR029063">
    <property type="entry name" value="SAM-dependent_MTases_sf"/>
</dbReference>
<dbReference type="InterPro" id="IPR025789">
    <property type="entry name" value="DOT1_dom"/>
</dbReference>
<dbReference type="GO" id="GO:0006281">
    <property type="term" value="P:DNA repair"/>
    <property type="evidence" value="ECO:0007669"/>
    <property type="project" value="TreeGrafter"/>
</dbReference>
<dbReference type="VEuPathDB" id="FungiDB:Malapachy_3710"/>
<feature type="compositionally biased region" description="Basic and acidic residues" evidence="12">
    <location>
        <begin position="1"/>
        <end position="18"/>
    </location>
</feature>
<dbReference type="RefSeq" id="XP_017991771.1">
    <property type="nucleotide sequence ID" value="XM_018138171.1"/>
</dbReference>
<dbReference type="AlphaFoldDB" id="A0A0M9VP81"/>
<evidence type="ECO:0000256" key="10">
    <source>
        <dbReference type="ARBA" id="ARBA00047770"/>
    </source>
</evidence>
<comment type="caution">
    <text evidence="14">The sequence shown here is derived from an EMBL/GenBank/DDBJ whole genome shotgun (WGS) entry which is preliminary data.</text>
</comment>
<evidence type="ECO:0000256" key="4">
    <source>
        <dbReference type="ARBA" id="ARBA00022603"/>
    </source>
</evidence>
<dbReference type="PANTHER" id="PTHR21451">
    <property type="entry name" value="HISTONE H3 METHYLTRANSFERASE"/>
    <property type="match status" value="1"/>
</dbReference>
<reference evidence="14 15" key="1">
    <citation type="submission" date="2015-07" db="EMBL/GenBank/DDBJ databases">
        <title>Draft Genome Sequence of Malassezia furfur CBS1878 and Malassezia pachydermatis CBS1879.</title>
        <authorList>
            <person name="Triana S."/>
            <person name="Ohm R."/>
            <person name="Gonzalez A."/>
            <person name="DeCock H."/>
            <person name="Restrepo S."/>
            <person name="Celis A."/>
        </authorList>
    </citation>
    <scope>NUCLEOTIDE SEQUENCE [LARGE SCALE GENOMIC DNA]</scope>
    <source>
        <strain evidence="14 15">CBS 1879</strain>
    </source>
</reference>
<keyword evidence="15" id="KW-1185">Reference proteome</keyword>
<keyword evidence="8 11" id="KW-0539">Nucleus</keyword>
<feature type="domain" description="DOT1" evidence="13">
    <location>
        <begin position="200"/>
        <end position="522"/>
    </location>
</feature>
<dbReference type="OrthoDB" id="443402at2759"/>
<evidence type="ECO:0000256" key="11">
    <source>
        <dbReference type="RuleBase" id="RU271113"/>
    </source>
</evidence>
<evidence type="ECO:0000259" key="13">
    <source>
        <dbReference type="PROSITE" id="PS51569"/>
    </source>
</evidence>